<evidence type="ECO:0000256" key="3">
    <source>
        <dbReference type="ARBA" id="ARBA00023163"/>
    </source>
</evidence>
<evidence type="ECO:0000313" key="5">
    <source>
        <dbReference type="EMBL" id="MDK4300828.1"/>
    </source>
</evidence>
<gene>
    <name evidence="5" type="ORF">QPX45_06135</name>
    <name evidence="6" type="ORF">QPX54_00145</name>
</gene>
<dbReference type="AlphaFoldDB" id="A0AAP4BSX0"/>
<evidence type="ECO:0000313" key="6">
    <source>
        <dbReference type="EMBL" id="MDK4324936.1"/>
    </source>
</evidence>
<dbReference type="PROSITE" id="PS50949">
    <property type="entry name" value="HTH_GNTR"/>
    <property type="match status" value="1"/>
</dbReference>
<dbReference type="SMART" id="SM00345">
    <property type="entry name" value="HTH_GNTR"/>
    <property type="match status" value="1"/>
</dbReference>
<dbReference type="InterPro" id="IPR008920">
    <property type="entry name" value="TF_FadR/GntR_C"/>
</dbReference>
<dbReference type="Proteomes" id="UP001226160">
    <property type="component" value="Unassembled WGS sequence"/>
</dbReference>
<organism evidence="6 7">
    <name type="scientific">Corynebacterium propinquum</name>
    <dbReference type="NCBI Taxonomy" id="43769"/>
    <lineage>
        <taxon>Bacteria</taxon>
        <taxon>Bacillati</taxon>
        <taxon>Actinomycetota</taxon>
        <taxon>Actinomycetes</taxon>
        <taxon>Mycobacteriales</taxon>
        <taxon>Corynebacteriaceae</taxon>
        <taxon>Corynebacterium</taxon>
    </lineage>
</organism>
<comment type="caution">
    <text evidence="6">The sequence shown here is derived from an EMBL/GenBank/DDBJ whole genome shotgun (WGS) entry which is preliminary data.</text>
</comment>
<dbReference type="SUPFAM" id="SSF48008">
    <property type="entry name" value="GntR ligand-binding domain-like"/>
    <property type="match status" value="1"/>
</dbReference>
<feature type="domain" description="HTH gntR-type" evidence="4">
    <location>
        <begin position="11"/>
        <end position="78"/>
    </location>
</feature>
<reference evidence="6 8" key="1">
    <citation type="submission" date="2023-05" db="EMBL/GenBank/DDBJ databases">
        <title>Metabolic capabilities are highly conserved among human nasal-associated Corynebacterium species in pangenomic analyses.</title>
        <authorList>
            <person name="Tran T.H."/>
            <person name="Roberts A.Q."/>
            <person name="Escapa I.F."/>
            <person name="Gao W."/>
            <person name="Conlan S."/>
            <person name="Kong H."/>
            <person name="Segre J.A."/>
            <person name="Kelly M.S."/>
            <person name="Lemon K.P."/>
        </authorList>
    </citation>
    <scope>NUCLEOTIDE SEQUENCE</scope>
    <source>
        <strain evidence="6">KPL2654</strain>
        <strain evidence="5 8">KPL2811</strain>
    </source>
</reference>
<keyword evidence="3" id="KW-0804">Transcription</keyword>
<dbReference type="Proteomes" id="UP001243856">
    <property type="component" value="Unassembled WGS sequence"/>
</dbReference>
<dbReference type="GO" id="GO:0003700">
    <property type="term" value="F:DNA-binding transcription factor activity"/>
    <property type="evidence" value="ECO:0007669"/>
    <property type="project" value="InterPro"/>
</dbReference>
<dbReference type="CDD" id="cd07377">
    <property type="entry name" value="WHTH_GntR"/>
    <property type="match status" value="1"/>
</dbReference>
<dbReference type="RefSeq" id="WP_144737530.1">
    <property type="nucleotide sequence ID" value="NZ_CP091865.1"/>
</dbReference>
<dbReference type="Gene3D" id="1.10.10.10">
    <property type="entry name" value="Winged helix-like DNA-binding domain superfamily/Winged helix DNA-binding domain"/>
    <property type="match status" value="1"/>
</dbReference>
<proteinExistence type="predicted"/>
<dbReference type="Pfam" id="PF00392">
    <property type="entry name" value="GntR"/>
    <property type="match status" value="1"/>
</dbReference>
<sequence>MTTSLRDSAVQSKSQHAYAWISEKIRTREFEPGHRLVLSALADELQVSVVPVREAIRQLEAEGMVTYERNVGAKVTMHNRNAYFETMEIVATLEAAATALSAPHLGAEDFAAARELNRQMQQLDIATEPEEFTRLNQQFHEVLFNKCPNSRLMKLLREQWQQLNYHRVSTFRYVPQRASKSVAEHAQLVDLMEAGADADYLSRKALEHRMATARSYRETTEPNNTATDSYQ</sequence>
<keyword evidence="8" id="KW-1185">Reference proteome</keyword>
<dbReference type="SMART" id="SM00895">
    <property type="entry name" value="FCD"/>
    <property type="match status" value="1"/>
</dbReference>
<dbReference type="SUPFAM" id="SSF46785">
    <property type="entry name" value="Winged helix' DNA-binding domain"/>
    <property type="match status" value="1"/>
</dbReference>
<keyword evidence="1" id="KW-0805">Transcription regulation</keyword>
<dbReference type="InterPro" id="IPR036390">
    <property type="entry name" value="WH_DNA-bd_sf"/>
</dbReference>
<dbReference type="EMBL" id="JASNVK010000009">
    <property type="protein sequence ID" value="MDK4300828.1"/>
    <property type="molecule type" value="Genomic_DNA"/>
</dbReference>
<dbReference type="Gene3D" id="1.20.120.530">
    <property type="entry name" value="GntR ligand-binding domain-like"/>
    <property type="match status" value="1"/>
</dbReference>
<accession>A0AAP4BSX0</accession>
<keyword evidence="2" id="KW-0238">DNA-binding</keyword>
<evidence type="ECO:0000256" key="2">
    <source>
        <dbReference type="ARBA" id="ARBA00023125"/>
    </source>
</evidence>
<dbReference type="Pfam" id="PF07729">
    <property type="entry name" value="FCD"/>
    <property type="match status" value="1"/>
</dbReference>
<evidence type="ECO:0000256" key="1">
    <source>
        <dbReference type="ARBA" id="ARBA00023015"/>
    </source>
</evidence>
<protein>
    <submittedName>
        <fullName evidence="6">GntR family transcriptional regulator</fullName>
    </submittedName>
</protein>
<evidence type="ECO:0000259" key="4">
    <source>
        <dbReference type="PROSITE" id="PS50949"/>
    </source>
</evidence>
<dbReference type="InterPro" id="IPR036388">
    <property type="entry name" value="WH-like_DNA-bd_sf"/>
</dbReference>
<evidence type="ECO:0000313" key="7">
    <source>
        <dbReference type="Proteomes" id="UP001226160"/>
    </source>
</evidence>
<evidence type="ECO:0000313" key="8">
    <source>
        <dbReference type="Proteomes" id="UP001243856"/>
    </source>
</evidence>
<dbReference type="EMBL" id="JASNVP010000001">
    <property type="protein sequence ID" value="MDK4324936.1"/>
    <property type="molecule type" value="Genomic_DNA"/>
</dbReference>
<name>A0AAP4BSX0_9CORY</name>
<dbReference type="GO" id="GO:0003677">
    <property type="term" value="F:DNA binding"/>
    <property type="evidence" value="ECO:0007669"/>
    <property type="project" value="UniProtKB-KW"/>
</dbReference>
<dbReference type="PANTHER" id="PTHR43537:SF5">
    <property type="entry name" value="UXU OPERON TRANSCRIPTIONAL REGULATOR"/>
    <property type="match status" value="1"/>
</dbReference>
<dbReference type="InterPro" id="IPR011711">
    <property type="entry name" value="GntR_C"/>
</dbReference>
<dbReference type="InterPro" id="IPR000524">
    <property type="entry name" value="Tscrpt_reg_HTH_GntR"/>
</dbReference>
<dbReference type="PANTHER" id="PTHR43537">
    <property type="entry name" value="TRANSCRIPTIONAL REGULATOR, GNTR FAMILY"/>
    <property type="match status" value="1"/>
</dbReference>